<accession>I0IGQ5</accession>
<dbReference type="STRING" id="1142394.PSMK_22840"/>
<keyword evidence="9" id="KW-0282">Flagellum</keyword>
<dbReference type="InterPro" id="IPR042196">
    <property type="entry name" value="FHIPEP_4"/>
</dbReference>
<dbReference type="Pfam" id="PF00771">
    <property type="entry name" value="FHIPEP"/>
    <property type="match status" value="1"/>
</dbReference>
<comment type="subcellular location">
    <subcellularLocation>
        <location evidence="1 7">Cell membrane</location>
        <topology evidence="1 7">Multi-pass membrane protein</topology>
    </subcellularLocation>
</comment>
<keyword evidence="10" id="KW-1185">Reference proteome</keyword>
<dbReference type="Gene3D" id="1.10.8.540">
    <property type="entry name" value="FHIPEP family, domain 3"/>
    <property type="match status" value="1"/>
</dbReference>
<evidence type="ECO:0000256" key="8">
    <source>
        <dbReference type="SAM" id="MobiDB-lite"/>
    </source>
</evidence>
<dbReference type="HOGENOM" id="CLU_015346_3_0_0"/>
<dbReference type="GO" id="GO:0005886">
    <property type="term" value="C:plasma membrane"/>
    <property type="evidence" value="ECO:0007669"/>
    <property type="project" value="UniProtKB-SubCell"/>
</dbReference>
<keyword evidence="5 7" id="KW-1133">Transmembrane helix</keyword>
<dbReference type="eggNOG" id="COG1298">
    <property type="taxonomic scope" value="Bacteria"/>
</dbReference>
<dbReference type="InterPro" id="IPR006301">
    <property type="entry name" value="FlhA"/>
</dbReference>
<evidence type="ECO:0000256" key="6">
    <source>
        <dbReference type="ARBA" id="ARBA00023136"/>
    </source>
</evidence>
<feature type="transmembrane region" description="Helical" evidence="7">
    <location>
        <begin position="289"/>
        <end position="312"/>
    </location>
</feature>
<dbReference type="GO" id="GO:0044780">
    <property type="term" value="P:bacterial-type flagellum assembly"/>
    <property type="evidence" value="ECO:0007669"/>
    <property type="project" value="InterPro"/>
</dbReference>
<evidence type="ECO:0000256" key="4">
    <source>
        <dbReference type="ARBA" id="ARBA00022692"/>
    </source>
</evidence>
<sequence>MQPGLQNLVNRVEPYRALLVPAAFIGLIAVIVVPLPPLVMDLLIAANLGLAALILMTTVFLKSPLEFSVFPSVLLATTLFRLVLNIATTRLILSGSAQGGDPTAVAGRVIEAFSEFVTGSSVVVGVILFLILIVVQFMVITKGAGRISEVAARFTLDGMPGKQMAIDADLNAGLIDEKAARERREKIGREADFYGAMDGAGKFVRGDAVAGIIITLVNIVGGFAVGVAINGYAVVEAAEVYTRLTVGDGLVSQMPALVISIAAALIVTRSGSKEQLGSELGKQLTGGRGALAMTAGFLGLLAFTGLPAVPLLSLATVAGVMAWRAGASATPGRAGGPAGRPGVPGGAAVAGGGAEPLSAEDKKKQEDDLLADALGVDTLELEIGYALVTLVDPSQGGDLLDRITLIRRQLAAENGLVMPPVRIRDNMEAQPNTYRLKVRGNPVAEGQLYPGQFMAMDGGVTDPEAAPLDGLRTREPAFGLEATWVDRSQREAAEMAGYTVIDPTSVLSTHLTEVVKNHAAELLDFEETANLVTQLREKSPALCDAVLGPASGPNESPVLKPAELQRVLQNLLAERVSIRDLGTVVETLGTWAPRTQDVDVLTEYVRNALRRSICAAWAVPVEAGPDGVGGGLRLHCVSVDPALEELISGYVDRGEHGTALSMPPGVANGVAAALVDELQRLMALGHHPVVLASPPVRKPIRTILEPHLPAAAVLGYNEVAQGVEVESVGVVEFTPQGAGTTPGASFAPGRAAALAG</sequence>
<evidence type="ECO:0000256" key="1">
    <source>
        <dbReference type="ARBA" id="ARBA00004651"/>
    </source>
</evidence>
<dbReference type="InterPro" id="IPR042194">
    <property type="entry name" value="FHIPEP_1"/>
</dbReference>
<dbReference type="GO" id="GO:0009306">
    <property type="term" value="P:protein secretion"/>
    <property type="evidence" value="ECO:0007669"/>
    <property type="project" value="InterPro"/>
</dbReference>
<dbReference type="Gene3D" id="3.40.30.60">
    <property type="entry name" value="FHIPEP family, domain 1"/>
    <property type="match status" value="1"/>
</dbReference>
<dbReference type="OrthoDB" id="9759185at2"/>
<dbReference type="PRINTS" id="PR00949">
    <property type="entry name" value="TYPE3IMAPROT"/>
</dbReference>
<keyword evidence="7" id="KW-0813">Transport</keyword>
<dbReference type="InterPro" id="IPR025505">
    <property type="entry name" value="FHIPEP_CS"/>
</dbReference>
<keyword evidence="4 7" id="KW-0812">Transmembrane</keyword>
<evidence type="ECO:0000256" key="5">
    <source>
        <dbReference type="ARBA" id="ARBA00022989"/>
    </source>
</evidence>
<reference evidence="9 10" key="1">
    <citation type="submission" date="2012-02" db="EMBL/GenBank/DDBJ databases">
        <title>Complete genome sequence of Phycisphaera mikurensis NBRC 102666.</title>
        <authorList>
            <person name="Ankai A."/>
            <person name="Hosoyama A."/>
            <person name="Terui Y."/>
            <person name="Sekine M."/>
            <person name="Fukai R."/>
            <person name="Kato Y."/>
            <person name="Nakamura S."/>
            <person name="Yamada-Narita S."/>
            <person name="Kawakoshi A."/>
            <person name="Fukunaga Y."/>
            <person name="Yamazaki S."/>
            <person name="Fujita N."/>
        </authorList>
    </citation>
    <scope>NUCLEOTIDE SEQUENCE [LARGE SCALE GENOMIC DNA]</scope>
    <source>
        <strain evidence="10">NBRC 102666 / KCTC 22515 / FYK2301M01</strain>
    </source>
</reference>
<feature type="transmembrane region" description="Helical" evidence="7">
    <location>
        <begin position="208"/>
        <end position="229"/>
    </location>
</feature>
<keyword evidence="7" id="KW-1005">Bacterial flagellum biogenesis</keyword>
<comment type="similarity">
    <text evidence="2 7">Belongs to the FHIPEP (flagella/HR/invasion proteins export pore) family.</text>
</comment>
<keyword evidence="7" id="KW-1006">Bacterial flagellum protein export</keyword>
<dbReference type="InterPro" id="IPR042193">
    <property type="entry name" value="FHIPEP_3"/>
</dbReference>
<comment type="function">
    <text evidence="7">Required for formation of the rod structure of the flagellar apparatus. Together with FliI and FliH, may constitute the export apparatus of flagellin.</text>
</comment>
<feature type="compositionally biased region" description="Gly residues" evidence="8">
    <location>
        <begin position="333"/>
        <end position="354"/>
    </location>
</feature>
<dbReference type="PANTHER" id="PTHR30161">
    <property type="entry name" value="FLAGELLAR EXPORT PROTEIN, MEMBRANE FLHA SUBUNIT-RELATED"/>
    <property type="match status" value="1"/>
</dbReference>
<keyword evidence="7" id="KW-0653">Protein transport</keyword>
<feature type="transmembrane region" description="Helical" evidence="7">
    <location>
        <begin position="73"/>
        <end position="93"/>
    </location>
</feature>
<keyword evidence="6 7" id="KW-0472">Membrane</keyword>
<evidence type="ECO:0000256" key="3">
    <source>
        <dbReference type="ARBA" id="ARBA00022475"/>
    </source>
</evidence>
<dbReference type="RefSeq" id="WP_014437658.1">
    <property type="nucleotide sequence ID" value="NC_017080.1"/>
</dbReference>
<evidence type="ECO:0000313" key="10">
    <source>
        <dbReference type="Proteomes" id="UP000007881"/>
    </source>
</evidence>
<dbReference type="Proteomes" id="UP000007881">
    <property type="component" value="Chromosome"/>
</dbReference>
<keyword evidence="3 7" id="KW-1003">Cell membrane</keyword>
<evidence type="ECO:0000256" key="2">
    <source>
        <dbReference type="ARBA" id="ARBA00008835"/>
    </source>
</evidence>
<feature type="transmembrane region" description="Helical" evidence="7">
    <location>
        <begin position="249"/>
        <end position="268"/>
    </location>
</feature>
<feature type="region of interest" description="Disordered" evidence="8">
    <location>
        <begin position="330"/>
        <end position="364"/>
    </location>
</feature>
<name>I0IGQ5_PHYMF</name>
<keyword evidence="9" id="KW-0966">Cell projection</keyword>
<organism evidence="9 10">
    <name type="scientific">Phycisphaera mikurensis (strain NBRC 102666 / KCTC 22515 / FYK2301M01)</name>
    <dbReference type="NCBI Taxonomy" id="1142394"/>
    <lineage>
        <taxon>Bacteria</taxon>
        <taxon>Pseudomonadati</taxon>
        <taxon>Planctomycetota</taxon>
        <taxon>Phycisphaerae</taxon>
        <taxon>Phycisphaerales</taxon>
        <taxon>Phycisphaeraceae</taxon>
        <taxon>Phycisphaera</taxon>
    </lineage>
</organism>
<dbReference type="PROSITE" id="PS00994">
    <property type="entry name" value="FHIPEP"/>
    <property type="match status" value="1"/>
</dbReference>
<feature type="transmembrane region" description="Helical" evidence="7">
    <location>
        <begin position="17"/>
        <end position="36"/>
    </location>
</feature>
<evidence type="ECO:0000256" key="7">
    <source>
        <dbReference type="RuleBase" id="RU364093"/>
    </source>
</evidence>
<keyword evidence="9" id="KW-0969">Cilium</keyword>
<dbReference type="Gene3D" id="3.40.50.12790">
    <property type="entry name" value="FHIPEP family, domain 4"/>
    <property type="match status" value="1"/>
</dbReference>
<dbReference type="EMBL" id="AP012338">
    <property type="protein sequence ID" value="BAM04443.1"/>
    <property type="molecule type" value="Genomic_DNA"/>
</dbReference>
<gene>
    <name evidence="7 9" type="primary">flhA</name>
    <name evidence="9" type="ordered locus">PSMK_22840</name>
</gene>
<dbReference type="PATRIC" id="fig|1142394.8.peg.2358"/>
<dbReference type="AlphaFoldDB" id="I0IGQ5"/>
<feature type="transmembrane region" description="Helical" evidence="7">
    <location>
        <begin position="42"/>
        <end position="61"/>
    </location>
</feature>
<evidence type="ECO:0000313" key="9">
    <source>
        <dbReference type="EMBL" id="BAM04443.1"/>
    </source>
</evidence>
<dbReference type="NCBIfam" id="TIGR01398">
    <property type="entry name" value="FlhA"/>
    <property type="match status" value="1"/>
</dbReference>
<protein>
    <recommendedName>
        <fullName evidence="7">Flagellar biosynthesis protein FlhA</fullName>
    </recommendedName>
</protein>
<dbReference type="InterPro" id="IPR001712">
    <property type="entry name" value="T3SS_FHIPEP"/>
</dbReference>
<dbReference type="PANTHER" id="PTHR30161:SF1">
    <property type="entry name" value="FLAGELLAR BIOSYNTHESIS PROTEIN FLHA-RELATED"/>
    <property type="match status" value="1"/>
</dbReference>
<proteinExistence type="inferred from homology"/>
<feature type="transmembrane region" description="Helical" evidence="7">
    <location>
        <begin position="113"/>
        <end position="139"/>
    </location>
</feature>
<dbReference type="KEGG" id="phm:PSMK_22840"/>